<dbReference type="InterPro" id="IPR009075">
    <property type="entry name" value="AcylCo_DH/oxidase_C"/>
</dbReference>
<dbReference type="InterPro" id="IPR002575">
    <property type="entry name" value="Aminoglycoside_PTrfase"/>
</dbReference>
<keyword evidence="8" id="KW-0274">FAD</keyword>
<dbReference type="AlphaFoldDB" id="A0A0D3IR91"/>
<dbReference type="InterPro" id="IPR011009">
    <property type="entry name" value="Kinase-like_dom_sf"/>
</dbReference>
<dbReference type="InterPro" id="IPR036250">
    <property type="entry name" value="AcylCo_DH-like_C"/>
</dbReference>
<dbReference type="GO" id="GO:0003995">
    <property type="term" value="F:acyl-CoA dehydrogenase activity"/>
    <property type="evidence" value="ECO:0007669"/>
    <property type="project" value="TreeGrafter"/>
</dbReference>
<dbReference type="CDD" id="cd05154">
    <property type="entry name" value="ACAD10_11_N-like"/>
    <property type="match status" value="1"/>
</dbReference>
<comment type="function">
    <text evidence="15">Acyl-CoA dehydrogenase, that exhibits maximal activity towards saturated C22-CoA. Probably participates in beta-oxydation and energy production but could also play a role in the metabolism of specific fatty acids to control fatty acids composition of cellular lipids in brain.</text>
</comment>
<sequence>QFSHGQSNPTYLLDCGAAFQCVLRKQPHGKLLSTAHAVDREHCIMRALKPTAVPVPEMLCYCADAGVIGTPFFVMEFIHGRVFKDATLEQLPPIERFGVYHAMCDVLARLHRVDWRSLAGLEQFAPDGAAEGGAYAARQVRRWKRQVEGGRAVLAEAGVAESGDLAALAGWLEEHTAEAEAYAAAHFSPTIVHGDFKLDNLIFHPTEPRVLALIDWELATIGCPLADLAHCCQAYRWPREHWFVPGLRGASLLRLGIPHESQFVRGYLERVAQPPLPELVWTFYCALAYFRMAAIVHGVHARAIMGNASSARAQLAGQISNDLASVGHQIALGLADGAATAEPALHLYDTLPFPFSARGRELFDRTRAFITEHVLPNEGRWREALAANTAAGRRWSPIALVEELKAKARAAGLWNFFLPSCAEFGPGSGLSSLDYAPLAELMGCNEWCAEVFNCAAPDTGNMELLAHFGTREQQQTWLQPLLRGEIRSCFAMTEPQSACSDATNVQTRIEREGDEYVINGRKVWTTGAGDPRCKLAIVMGRVVGGGGPSGEADAAGASVRRQQSMVLVPMDTAGVDVVRMLSVFGYDDAPHGHAEVAFRNVRVSRANLLHEEGGGFAMAQARLGPGRIHHCMRSIGVAERALAALCARAKTRRAFGQLLARHGATEQAIAWSRVELEQVRLLTLKAAYMMDTLGNRAAMQEIAMIKVAAPRMALAVLDRAIQVHGGAGVCQDHVLAHAWASLRTLRLADGPDEVHCRTIARWELMKS</sequence>
<dbReference type="Pfam" id="PF00441">
    <property type="entry name" value="Acyl-CoA_dh_1"/>
    <property type="match status" value="1"/>
</dbReference>
<feature type="domain" description="Acyl-CoA dehydrogenase/oxidase C-terminal" evidence="22">
    <location>
        <begin position="613"/>
        <end position="762"/>
    </location>
</feature>
<comment type="catalytic activity">
    <reaction evidence="18">
        <text>tetracosanoyl-CoA + oxidized [electron-transfer flavoprotein] + H(+) = (2E)-tetracosenoyl-CoA + reduced [electron-transfer flavoprotein]</text>
        <dbReference type="Rhea" id="RHEA:47232"/>
        <dbReference type="Rhea" id="RHEA-COMP:10685"/>
        <dbReference type="Rhea" id="RHEA-COMP:10686"/>
        <dbReference type="ChEBI" id="CHEBI:15378"/>
        <dbReference type="ChEBI" id="CHEBI:57692"/>
        <dbReference type="ChEBI" id="CHEBI:58307"/>
        <dbReference type="ChEBI" id="CHEBI:65052"/>
        <dbReference type="ChEBI" id="CHEBI:74693"/>
    </reaction>
    <physiologicalReaction direction="left-to-right" evidence="18">
        <dbReference type="Rhea" id="RHEA:47233"/>
    </physiologicalReaction>
</comment>
<comment type="cofactor">
    <cofactor evidence="1">
        <name>FAD</name>
        <dbReference type="ChEBI" id="CHEBI:57692"/>
    </cofactor>
</comment>
<dbReference type="InterPro" id="IPR006091">
    <property type="entry name" value="Acyl-CoA_Oxase/DH_mid-dom"/>
</dbReference>
<dbReference type="eggNOG" id="KOG1469">
    <property type="taxonomic scope" value="Eukaryota"/>
</dbReference>
<dbReference type="PaxDb" id="2903-EOD13776"/>
<name>A0A0D3IR91_EMIH1</name>
<dbReference type="Gene3D" id="1.10.540.10">
    <property type="entry name" value="Acyl-CoA dehydrogenase/oxidase, N-terminal domain"/>
    <property type="match status" value="1"/>
</dbReference>
<evidence type="ECO:0000256" key="18">
    <source>
        <dbReference type="ARBA" id="ARBA00048086"/>
    </source>
</evidence>
<accession>A0A0D3IR91</accession>
<evidence type="ECO:0000259" key="24">
    <source>
        <dbReference type="Pfam" id="PF02770"/>
    </source>
</evidence>
<evidence type="ECO:0000256" key="20">
    <source>
        <dbReference type="ARBA" id="ARBA00048399"/>
    </source>
</evidence>
<feature type="domain" description="Aminoglycoside phosphotransferase" evidence="23">
    <location>
        <begin position="1"/>
        <end position="249"/>
    </location>
</feature>
<dbReference type="InterPro" id="IPR037069">
    <property type="entry name" value="AcylCoA_DH/ox_N_sf"/>
</dbReference>
<comment type="similarity">
    <text evidence="5">Belongs to the acyl-CoA dehydrogenase family.</text>
</comment>
<evidence type="ECO:0000256" key="1">
    <source>
        <dbReference type="ARBA" id="ARBA00001974"/>
    </source>
</evidence>
<evidence type="ECO:0000259" key="22">
    <source>
        <dbReference type="Pfam" id="PF00441"/>
    </source>
</evidence>
<dbReference type="SUPFAM" id="SSF47203">
    <property type="entry name" value="Acyl-CoA dehydrogenase C-terminal domain-like"/>
    <property type="match status" value="1"/>
</dbReference>
<dbReference type="Pfam" id="PF02771">
    <property type="entry name" value="Acyl-CoA_dh_N"/>
    <property type="match status" value="1"/>
</dbReference>
<keyword evidence="11" id="KW-0443">Lipid metabolism</keyword>
<evidence type="ECO:0000256" key="10">
    <source>
        <dbReference type="ARBA" id="ARBA00023002"/>
    </source>
</evidence>
<dbReference type="InterPro" id="IPR050741">
    <property type="entry name" value="Acyl-CoA_dehydrogenase"/>
</dbReference>
<dbReference type="GO" id="GO:0031966">
    <property type="term" value="C:mitochondrial membrane"/>
    <property type="evidence" value="ECO:0007669"/>
    <property type="project" value="UniProtKB-SubCell"/>
</dbReference>
<dbReference type="Gene3D" id="1.20.140.10">
    <property type="entry name" value="Butyryl-CoA Dehydrogenase, subunit A, domain 3"/>
    <property type="match status" value="1"/>
</dbReference>
<reference evidence="26" key="2">
    <citation type="submission" date="2024-10" db="UniProtKB">
        <authorList>
            <consortium name="EnsemblProtists"/>
        </authorList>
    </citation>
    <scope>IDENTIFICATION</scope>
</reference>
<evidence type="ECO:0000256" key="19">
    <source>
        <dbReference type="ARBA" id="ARBA00048395"/>
    </source>
</evidence>
<dbReference type="Pfam" id="PF01636">
    <property type="entry name" value="APH"/>
    <property type="match status" value="1"/>
</dbReference>
<evidence type="ECO:0000256" key="11">
    <source>
        <dbReference type="ARBA" id="ARBA00023098"/>
    </source>
</evidence>
<evidence type="ECO:0000256" key="13">
    <source>
        <dbReference type="ARBA" id="ARBA00023140"/>
    </source>
</evidence>
<comment type="catalytic activity">
    <reaction evidence="19">
        <text>tricosanoyl-CoA + oxidized [electron-transfer flavoprotein] + H(+) = (2E)-tricosenoyl-CoA + reduced [electron-transfer flavoprotein]</text>
        <dbReference type="Rhea" id="RHEA:48220"/>
        <dbReference type="Rhea" id="RHEA-COMP:10685"/>
        <dbReference type="Rhea" id="RHEA-COMP:10686"/>
        <dbReference type="ChEBI" id="CHEBI:15378"/>
        <dbReference type="ChEBI" id="CHEBI:57692"/>
        <dbReference type="ChEBI" id="CHEBI:58307"/>
        <dbReference type="ChEBI" id="CHEBI:90118"/>
        <dbReference type="ChEBI" id="CHEBI:90119"/>
    </reaction>
    <physiologicalReaction direction="left-to-right" evidence="19">
        <dbReference type="Rhea" id="RHEA:48221"/>
    </physiologicalReaction>
</comment>
<evidence type="ECO:0000256" key="15">
    <source>
        <dbReference type="ARBA" id="ARBA00046026"/>
    </source>
</evidence>
<evidence type="ECO:0000313" key="27">
    <source>
        <dbReference type="Proteomes" id="UP000013827"/>
    </source>
</evidence>
<evidence type="ECO:0000259" key="25">
    <source>
        <dbReference type="Pfam" id="PF02771"/>
    </source>
</evidence>
<dbReference type="Gene3D" id="3.90.1200.10">
    <property type="match status" value="1"/>
</dbReference>
<keyword evidence="9" id="KW-0276">Fatty acid metabolism</keyword>
<comment type="catalytic activity">
    <reaction evidence="20">
        <text>hexacosanoyl-CoA + oxidized [electron-transfer flavoprotein] + H(+) = (2E)-hexacosenoyl-CoA + reduced [electron-transfer flavoprotein]</text>
        <dbReference type="Rhea" id="RHEA:48216"/>
        <dbReference type="Rhea" id="RHEA-COMP:10685"/>
        <dbReference type="Rhea" id="RHEA-COMP:10686"/>
        <dbReference type="ChEBI" id="CHEBI:15378"/>
        <dbReference type="ChEBI" id="CHEBI:57692"/>
        <dbReference type="ChEBI" id="CHEBI:58307"/>
        <dbReference type="ChEBI" id="CHEBI:64868"/>
        <dbReference type="ChEBI" id="CHEBI:74281"/>
    </reaction>
    <physiologicalReaction direction="left-to-right" evidence="20">
        <dbReference type="Rhea" id="RHEA:48217"/>
    </physiologicalReaction>
</comment>
<protein>
    <recommendedName>
        <fullName evidence="14">Acyl-CoA dehydrogenase family member 11</fullName>
    </recommendedName>
</protein>
<dbReference type="GO" id="GO:0050660">
    <property type="term" value="F:flavin adenine dinucleotide binding"/>
    <property type="evidence" value="ECO:0007669"/>
    <property type="project" value="InterPro"/>
</dbReference>
<evidence type="ECO:0000256" key="16">
    <source>
        <dbReference type="ARBA" id="ARBA00047443"/>
    </source>
</evidence>
<dbReference type="Pfam" id="PF02770">
    <property type="entry name" value="Acyl-CoA_dh_M"/>
    <property type="match status" value="1"/>
</dbReference>
<dbReference type="RefSeq" id="XP_005766205.1">
    <property type="nucleotide sequence ID" value="XM_005766148.1"/>
</dbReference>
<evidence type="ECO:0000256" key="6">
    <source>
        <dbReference type="ARBA" id="ARBA00011738"/>
    </source>
</evidence>
<comment type="subcellular location">
    <subcellularLocation>
        <location evidence="3">Mitochondrion membrane</location>
    </subcellularLocation>
    <subcellularLocation>
        <location evidence="2">Peroxisome</location>
    </subcellularLocation>
</comment>
<feature type="domain" description="Acyl-CoA oxidase/dehydrogenase middle" evidence="24">
    <location>
        <begin position="489"/>
        <end position="600"/>
    </location>
</feature>
<dbReference type="Proteomes" id="UP000013827">
    <property type="component" value="Unassembled WGS sequence"/>
</dbReference>
<keyword evidence="10" id="KW-0560">Oxidoreductase</keyword>
<comment type="catalytic activity">
    <reaction evidence="16">
        <text>a 2,3-saturated acyl-CoA + oxidized [electron-transfer flavoprotein] + H(+) = a (2E)-enoyl-CoA + reduced [electron-transfer flavoprotein]</text>
        <dbReference type="Rhea" id="RHEA:44704"/>
        <dbReference type="Rhea" id="RHEA-COMP:10685"/>
        <dbReference type="Rhea" id="RHEA-COMP:10686"/>
        <dbReference type="ChEBI" id="CHEBI:15378"/>
        <dbReference type="ChEBI" id="CHEBI:57692"/>
        <dbReference type="ChEBI" id="CHEBI:58307"/>
        <dbReference type="ChEBI" id="CHEBI:58856"/>
        <dbReference type="ChEBI" id="CHEBI:65111"/>
    </reaction>
    <physiologicalReaction direction="left-to-right" evidence="16">
        <dbReference type="Rhea" id="RHEA:44705"/>
    </physiologicalReaction>
</comment>
<dbReference type="FunFam" id="2.40.110.10:FF:000002">
    <property type="entry name" value="Acyl-CoA dehydrogenase fadE12"/>
    <property type="match status" value="1"/>
</dbReference>
<evidence type="ECO:0000256" key="4">
    <source>
        <dbReference type="ARBA" id="ARBA00005005"/>
    </source>
</evidence>
<dbReference type="OMA" id="AIAMIKI"/>
<dbReference type="PANTHER" id="PTHR48083">
    <property type="entry name" value="MEDIUM-CHAIN SPECIFIC ACYL-COA DEHYDROGENASE, MITOCHONDRIAL-RELATED"/>
    <property type="match status" value="1"/>
</dbReference>
<dbReference type="PANTHER" id="PTHR48083:SF13">
    <property type="entry name" value="ACYL-COA DEHYDROGENASE FAMILY MEMBER 11"/>
    <property type="match status" value="1"/>
</dbReference>
<comment type="subunit">
    <text evidence="6">Homodimer.</text>
</comment>
<keyword evidence="13" id="KW-0576">Peroxisome</keyword>
<dbReference type="SUPFAM" id="SSF56112">
    <property type="entry name" value="Protein kinase-like (PK-like)"/>
    <property type="match status" value="1"/>
</dbReference>
<evidence type="ECO:0000256" key="21">
    <source>
        <dbReference type="ARBA" id="ARBA00049140"/>
    </source>
</evidence>
<evidence type="ECO:0000256" key="7">
    <source>
        <dbReference type="ARBA" id="ARBA00022630"/>
    </source>
</evidence>
<evidence type="ECO:0000256" key="12">
    <source>
        <dbReference type="ARBA" id="ARBA00023136"/>
    </source>
</evidence>
<evidence type="ECO:0000313" key="26">
    <source>
        <dbReference type="EnsemblProtists" id="EOD13776"/>
    </source>
</evidence>
<dbReference type="KEGG" id="ehx:EMIHUDRAFT_51150"/>
<keyword evidence="7" id="KW-0285">Flavoprotein</keyword>
<dbReference type="Gene3D" id="2.40.110.10">
    <property type="entry name" value="Butyryl-CoA Dehydrogenase, subunit A, domain 2"/>
    <property type="match status" value="1"/>
</dbReference>
<comment type="catalytic activity">
    <reaction evidence="17">
        <text>docosanoyl-CoA + oxidized [electron-transfer flavoprotein] + H(+) = (2E)-docosenoyl-CoA + reduced [electron-transfer flavoprotein]</text>
        <dbReference type="Rhea" id="RHEA:47228"/>
        <dbReference type="Rhea" id="RHEA-COMP:10685"/>
        <dbReference type="Rhea" id="RHEA-COMP:10686"/>
        <dbReference type="ChEBI" id="CHEBI:15378"/>
        <dbReference type="ChEBI" id="CHEBI:57692"/>
        <dbReference type="ChEBI" id="CHEBI:58307"/>
        <dbReference type="ChEBI" id="CHEBI:65059"/>
        <dbReference type="ChEBI" id="CHEBI:74692"/>
    </reaction>
    <physiologicalReaction direction="left-to-right" evidence="17">
        <dbReference type="Rhea" id="RHEA:47229"/>
    </physiologicalReaction>
</comment>
<dbReference type="GeneID" id="17260034"/>
<keyword evidence="12" id="KW-0472">Membrane</keyword>
<dbReference type="GO" id="GO:0005777">
    <property type="term" value="C:peroxisome"/>
    <property type="evidence" value="ECO:0007669"/>
    <property type="project" value="UniProtKB-SubCell"/>
</dbReference>
<dbReference type="STRING" id="2903.R1DSM1"/>
<keyword evidence="27" id="KW-1185">Reference proteome</keyword>
<proteinExistence type="inferred from homology"/>
<dbReference type="SUPFAM" id="SSF56645">
    <property type="entry name" value="Acyl-CoA dehydrogenase NM domain-like"/>
    <property type="match status" value="1"/>
</dbReference>
<reference evidence="27" key="1">
    <citation type="journal article" date="2013" name="Nature">
        <title>Pan genome of the phytoplankton Emiliania underpins its global distribution.</title>
        <authorList>
            <person name="Read B.A."/>
            <person name="Kegel J."/>
            <person name="Klute M.J."/>
            <person name="Kuo A."/>
            <person name="Lefebvre S.C."/>
            <person name="Maumus F."/>
            <person name="Mayer C."/>
            <person name="Miller J."/>
            <person name="Monier A."/>
            <person name="Salamov A."/>
            <person name="Young J."/>
            <person name="Aguilar M."/>
            <person name="Claverie J.M."/>
            <person name="Frickenhaus S."/>
            <person name="Gonzalez K."/>
            <person name="Herman E.K."/>
            <person name="Lin Y.C."/>
            <person name="Napier J."/>
            <person name="Ogata H."/>
            <person name="Sarno A.F."/>
            <person name="Shmutz J."/>
            <person name="Schroeder D."/>
            <person name="de Vargas C."/>
            <person name="Verret F."/>
            <person name="von Dassow P."/>
            <person name="Valentin K."/>
            <person name="Van de Peer Y."/>
            <person name="Wheeler G."/>
            <person name="Dacks J.B."/>
            <person name="Delwiche C.F."/>
            <person name="Dyhrman S.T."/>
            <person name="Glockner G."/>
            <person name="John U."/>
            <person name="Richards T."/>
            <person name="Worden A.Z."/>
            <person name="Zhang X."/>
            <person name="Grigoriev I.V."/>
            <person name="Allen A.E."/>
            <person name="Bidle K."/>
            <person name="Borodovsky M."/>
            <person name="Bowler C."/>
            <person name="Brownlee C."/>
            <person name="Cock J.M."/>
            <person name="Elias M."/>
            <person name="Gladyshev V.N."/>
            <person name="Groth M."/>
            <person name="Guda C."/>
            <person name="Hadaegh A."/>
            <person name="Iglesias-Rodriguez M.D."/>
            <person name="Jenkins J."/>
            <person name="Jones B.M."/>
            <person name="Lawson T."/>
            <person name="Leese F."/>
            <person name="Lindquist E."/>
            <person name="Lobanov A."/>
            <person name="Lomsadze A."/>
            <person name="Malik S.B."/>
            <person name="Marsh M.E."/>
            <person name="Mackinder L."/>
            <person name="Mock T."/>
            <person name="Mueller-Roeber B."/>
            <person name="Pagarete A."/>
            <person name="Parker M."/>
            <person name="Probert I."/>
            <person name="Quesneville H."/>
            <person name="Raines C."/>
            <person name="Rensing S.A."/>
            <person name="Riano-Pachon D.M."/>
            <person name="Richier S."/>
            <person name="Rokitta S."/>
            <person name="Shiraiwa Y."/>
            <person name="Soanes D.M."/>
            <person name="van der Giezen M."/>
            <person name="Wahlund T.M."/>
            <person name="Williams B."/>
            <person name="Wilson W."/>
            <person name="Wolfe G."/>
            <person name="Wurch L.L."/>
        </authorList>
    </citation>
    <scope>NUCLEOTIDE SEQUENCE</scope>
</reference>
<organism evidence="26 27">
    <name type="scientific">Emiliania huxleyi (strain CCMP1516)</name>
    <dbReference type="NCBI Taxonomy" id="280463"/>
    <lineage>
        <taxon>Eukaryota</taxon>
        <taxon>Haptista</taxon>
        <taxon>Haptophyta</taxon>
        <taxon>Prymnesiophyceae</taxon>
        <taxon>Isochrysidales</taxon>
        <taxon>Noelaerhabdaceae</taxon>
        <taxon>Emiliania</taxon>
    </lineage>
</organism>
<comment type="pathway">
    <text evidence="4">Lipid metabolism; fatty acid beta-oxidation.</text>
</comment>
<evidence type="ECO:0000256" key="17">
    <source>
        <dbReference type="ARBA" id="ARBA00048020"/>
    </source>
</evidence>
<comment type="catalytic activity">
    <reaction evidence="21">
        <text>eicosanoyl-CoA + oxidized [electron-transfer flavoprotein] + H(+) = (2E)-eicosenoyl-CoA + reduced [electron-transfer flavoprotein]</text>
        <dbReference type="Rhea" id="RHEA:47236"/>
        <dbReference type="Rhea" id="RHEA-COMP:10685"/>
        <dbReference type="Rhea" id="RHEA-COMP:10686"/>
        <dbReference type="ChEBI" id="CHEBI:15378"/>
        <dbReference type="ChEBI" id="CHEBI:57380"/>
        <dbReference type="ChEBI" id="CHEBI:57692"/>
        <dbReference type="ChEBI" id="CHEBI:58307"/>
        <dbReference type="ChEBI" id="CHEBI:74691"/>
    </reaction>
    <physiologicalReaction direction="left-to-right" evidence="21">
        <dbReference type="Rhea" id="RHEA:47237"/>
    </physiologicalReaction>
</comment>
<evidence type="ECO:0000256" key="8">
    <source>
        <dbReference type="ARBA" id="ARBA00022827"/>
    </source>
</evidence>
<dbReference type="EnsemblProtists" id="EOD13776">
    <property type="protein sequence ID" value="EOD13776"/>
    <property type="gene ID" value="EMIHUDRAFT_51150"/>
</dbReference>
<evidence type="ECO:0000256" key="14">
    <source>
        <dbReference type="ARBA" id="ARBA00040622"/>
    </source>
</evidence>
<evidence type="ECO:0000256" key="5">
    <source>
        <dbReference type="ARBA" id="ARBA00009347"/>
    </source>
</evidence>
<dbReference type="InterPro" id="IPR009100">
    <property type="entry name" value="AcylCoA_DH/oxidase_NM_dom_sf"/>
</dbReference>
<dbReference type="InterPro" id="IPR046373">
    <property type="entry name" value="Acyl-CoA_Oxase/DH_mid-dom_sf"/>
</dbReference>
<evidence type="ECO:0000256" key="3">
    <source>
        <dbReference type="ARBA" id="ARBA00004325"/>
    </source>
</evidence>
<evidence type="ECO:0000259" key="23">
    <source>
        <dbReference type="Pfam" id="PF01636"/>
    </source>
</evidence>
<dbReference type="HOGENOM" id="CLU_007526_3_0_1"/>
<evidence type="ECO:0000256" key="9">
    <source>
        <dbReference type="ARBA" id="ARBA00022832"/>
    </source>
</evidence>
<dbReference type="Gene3D" id="3.30.200.20">
    <property type="entry name" value="Phosphorylase Kinase, domain 1"/>
    <property type="match status" value="1"/>
</dbReference>
<dbReference type="InterPro" id="IPR013786">
    <property type="entry name" value="AcylCoA_DH/ox_N"/>
</dbReference>
<feature type="domain" description="Acyl-CoA dehydrogenase/oxidase N-terminal" evidence="25">
    <location>
        <begin position="360"/>
        <end position="485"/>
    </location>
</feature>
<dbReference type="GO" id="GO:0033539">
    <property type="term" value="P:fatty acid beta-oxidation using acyl-CoA dehydrogenase"/>
    <property type="evidence" value="ECO:0007669"/>
    <property type="project" value="TreeGrafter"/>
</dbReference>
<dbReference type="InterPro" id="IPR041726">
    <property type="entry name" value="ACAD10_11_N"/>
</dbReference>
<evidence type="ECO:0000256" key="2">
    <source>
        <dbReference type="ARBA" id="ARBA00004275"/>
    </source>
</evidence>